<dbReference type="InterPro" id="IPR051540">
    <property type="entry name" value="S-2-haloacid_dehalogenase"/>
</dbReference>
<dbReference type="EC" id="3.8.1.2" evidence="3"/>
<dbReference type="SFLD" id="SFLDF00045">
    <property type="entry name" value="2-haloacid_dehalogenase"/>
    <property type="match status" value="1"/>
</dbReference>
<dbReference type="InterPro" id="IPR006439">
    <property type="entry name" value="HAD-SF_hydro_IA"/>
</dbReference>
<evidence type="ECO:0000256" key="3">
    <source>
        <dbReference type="RuleBase" id="RU368077"/>
    </source>
</evidence>
<keyword evidence="2 3" id="KW-0378">Hydrolase</keyword>
<reference evidence="4 5" key="1">
    <citation type="submission" date="2018-07" db="EMBL/GenBank/DDBJ databases">
        <authorList>
            <person name="Zhang Y."/>
            <person name="Wang L."/>
            <person name="Ma S."/>
        </authorList>
    </citation>
    <scope>NUCLEOTIDE SEQUENCE [LARGE SCALE GENOMIC DNA]</scope>
    <source>
        <strain evidence="4 5">4-2</strain>
    </source>
</reference>
<dbReference type="PANTHER" id="PTHR43316">
    <property type="entry name" value="HYDROLASE, HALOACID DELAHOGENASE-RELATED"/>
    <property type="match status" value="1"/>
</dbReference>
<comment type="function">
    <text evidence="3">Catalyzes the hydrolytic dehalogenation of small (S)-2-haloalkanoic acids to yield the corresponding (R)-2-hydroxyalkanoic acids.</text>
</comment>
<name>A0A3M0MKB7_9RHOB</name>
<comment type="similarity">
    <text evidence="1 3">Belongs to the HAD-like hydrolase superfamily. S-2-haloalkanoic acid dehalogenase family.</text>
</comment>
<sequence>MADLGLGRLHNRRDREGRWRLPRPWHAAERKPVIWVFDAYGTLFDVDGAARQAARDDPSLTGIWAALSADWRRKQLEYSWMRAITGDHADFWQVTAEALEWATERHGATADQSARLLELYRQLPAYPEVPQVLDRLRADGAKTAIFSNGSPRMLADATASAGLSGRLDALLSVESAGRFKPSAEAYGIVTDHFACTPGDITFVSSNGWDVYGATRFGFRAVWANRSGLPVDRLPCRPGRIVSDLKGL</sequence>
<organism evidence="4 5">
    <name type="scientific">Paracoccus alkanivorans</name>
    <dbReference type="NCBI Taxonomy" id="2116655"/>
    <lineage>
        <taxon>Bacteria</taxon>
        <taxon>Pseudomonadati</taxon>
        <taxon>Pseudomonadota</taxon>
        <taxon>Alphaproteobacteria</taxon>
        <taxon>Rhodobacterales</taxon>
        <taxon>Paracoccaceae</taxon>
        <taxon>Paracoccus</taxon>
    </lineage>
</organism>
<dbReference type="SFLD" id="SFLDG01135">
    <property type="entry name" value="C1.5.6:_HAD__Beta-PGM__Phospha"/>
    <property type="match status" value="1"/>
</dbReference>
<evidence type="ECO:0000313" key="5">
    <source>
        <dbReference type="Proteomes" id="UP000273516"/>
    </source>
</evidence>
<dbReference type="PRINTS" id="PR00413">
    <property type="entry name" value="HADHALOGNASE"/>
</dbReference>
<dbReference type="InterPro" id="IPR036412">
    <property type="entry name" value="HAD-like_sf"/>
</dbReference>
<dbReference type="NCBIfam" id="TIGR01493">
    <property type="entry name" value="HAD-SF-IA-v2"/>
    <property type="match status" value="1"/>
</dbReference>
<protein>
    <recommendedName>
        <fullName evidence="3">(S)-2-haloacid dehalogenase</fullName>
        <ecNumber evidence="3">3.8.1.2</ecNumber>
    </recommendedName>
    <alternativeName>
        <fullName evidence="3">2-haloalkanoic acid dehalogenase</fullName>
    </alternativeName>
    <alternativeName>
        <fullName evidence="3">Halocarboxylic acid halidohydrolase</fullName>
    </alternativeName>
    <alternativeName>
        <fullName evidence="3">L-2-haloacid dehalogenase</fullName>
    </alternativeName>
</protein>
<dbReference type="Proteomes" id="UP000273516">
    <property type="component" value="Unassembled WGS sequence"/>
</dbReference>
<dbReference type="SUPFAM" id="SSF56784">
    <property type="entry name" value="HAD-like"/>
    <property type="match status" value="1"/>
</dbReference>
<evidence type="ECO:0000256" key="2">
    <source>
        <dbReference type="ARBA" id="ARBA00022801"/>
    </source>
</evidence>
<dbReference type="SFLD" id="SFLDS00003">
    <property type="entry name" value="Haloacid_Dehalogenase"/>
    <property type="match status" value="1"/>
</dbReference>
<dbReference type="SFLD" id="SFLDG01129">
    <property type="entry name" value="C1.5:_HAD__Beta-PGM__Phosphata"/>
    <property type="match status" value="1"/>
</dbReference>
<dbReference type="OrthoDB" id="7989657at2"/>
<comment type="catalytic activity">
    <reaction evidence="3">
        <text>an (S)-2-haloacid + H2O = a (2R)-2-hydroxycarboxylate + a halide anion + H(+)</text>
        <dbReference type="Rhea" id="RHEA:11192"/>
        <dbReference type="ChEBI" id="CHEBI:15377"/>
        <dbReference type="ChEBI" id="CHEBI:15378"/>
        <dbReference type="ChEBI" id="CHEBI:16042"/>
        <dbReference type="ChEBI" id="CHEBI:58314"/>
        <dbReference type="ChEBI" id="CHEBI:137405"/>
        <dbReference type="EC" id="3.8.1.2"/>
    </reaction>
</comment>
<keyword evidence="5" id="KW-1185">Reference proteome</keyword>
<evidence type="ECO:0000256" key="1">
    <source>
        <dbReference type="ARBA" id="ARBA00008106"/>
    </source>
</evidence>
<dbReference type="InterPro" id="IPR023214">
    <property type="entry name" value="HAD_sf"/>
</dbReference>
<dbReference type="Pfam" id="PF00702">
    <property type="entry name" value="Hydrolase"/>
    <property type="match status" value="1"/>
</dbReference>
<dbReference type="AlphaFoldDB" id="A0A3M0MKB7"/>
<proteinExistence type="inferred from homology"/>
<dbReference type="EMBL" id="QOKZ01000002">
    <property type="protein sequence ID" value="RMC36070.1"/>
    <property type="molecule type" value="Genomic_DNA"/>
</dbReference>
<evidence type="ECO:0000313" key="4">
    <source>
        <dbReference type="EMBL" id="RMC36070.1"/>
    </source>
</evidence>
<dbReference type="GO" id="GO:0018784">
    <property type="term" value="F:(S)-2-haloacid dehalogenase activity"/>
    <property type="evidence" value="ECO:0007669"/>
    <property type="project" value="UniProtKB-UniRule"/>
</dbReference>
<comment type="caution">
    <text evidence="4">The sequence shown here is derived from an EMBL/GenBank/DDBJ whole genome shotgun (WGS) entry which is preliminary data.</text>
</comment>
<dbReference type="CDD" id="cd02588">
    <property type="entry name" value="HAD_L2-DEX"/>
    <property type="match status" value="1"/>
</dbReference>
<dbReference type="InterPro" id="IPR006328">
    <property type="entry name" value="2-HAD"/>
</dbReference>
<dbReference type="InterPro" id="IPR023198">
    <property type="entry name" value="PGP-like_dom2"/>
</dbReference>
<dbReference type="NCBIfam" id="TIGR01428">
    <property type="entry name" value="HAD_type_II"/>
    <property type="match status" value="1"/>
</dbReference>
<dbReference type="PANTHER" id="PTHR43316:SF3">
    <property type="entry name" value="HALOACID DEHALOGENASE, TYPE II (AFU_ORTHOLOGUE AFUA_2G07750)-RELATED"/>
    <property type="match status" value="1"/>
</dbReference>
<dbReference type="Gene3D" id="1.10.150.240">
    <property type="entry name" value="Putative phosphatase, domain 2"/>
    <property type="match status" value="1"/>
</dbReference>
<dbReference type="Gene3D" id="3.40.50.1000">
    <property type="entry name" value="HAD superfamily/HAD-like"/>
    <property type="match status" value="1"/>
</dbReference>
<accession>A0A3M0MKB7</accession>
<gene>
    <name evidence="4" type="ORF">C9E81_05010</name>
</gene>